<feature type="compositionally biased region" description="Basic and acidic residues" evidence="1">
    <location>
        <begin position="36"/>
        <end position="58"/>
    </location>
</feature>
<comment type="caution">
    <text evidence="2">The sequence shown here is derived from an EMBL/GenBank/DDBJ whole genome shotgun (WGS) entry which is preliminary data.</text>
</comment>
<dbReference type="AlphaFoldDB" id="A0A0F9V3P6"/>
<feature type="non-terminal residue" evidence="2">
    <location>
        <position position="1"/>
    </location>
</feature>
<evidence type="ECO:0000313" key="2">
    <source>
        <dbReference type="EMBL" id="KKN60518.1"/>
    </source>
</evidence>
<proteinExistence type="predicted"/>
<dbReference type="EMBL" id="LAZR01000694">
    <property type="protein sequence ID" value="KKN60518.1"/>
    <property type="molecule type" value="Genomic_DNA"/>
</dbReference>
<sequence length="118" mass="13672">VLSVLEQWEDYSKFAISLGNNVRRILGLEEREIKQTEKKVNGRETREPKTLEKSEVAETKSAGSKYHVDPKYYVVLSEFEIKCLATFQKYETNGWDISDKQQKIWSAIESKIKKAKVG</sequence>
<protein>
    <submittedName>
        <fullName evidence="2">Uncharacterized protein</fullName>
    </submittedName>
</protein>
<accession>A0A0F9V3P6</accession>
<name>A0A0F9V3P6_9ZZZZ</name>
<feature type="region of interest" description="Disordered" evidence="1">
    <location>
        <begin position="36"/>
        <end position="63"/>
    </location>
</feature>
<organism evidence="2">
    <name type="scientific">marine sediment metagenome</name>
    <dbReference type="NCBI Taxonomy" id="412755"/>
    <lineage>
        <taxon>unclassified sequences</taxon>
        <taxon>metagenomes</taxon>
        <taxon>ecological metagenomes</taxon>
    </lineage>
</organism>
<reference evidence="2" key="1">
    <citation type="journal article" date="2015" name="Nature">
        <title>Complex archaea that bridge the gap between prokaryotes and eukaryotes.</title>
        <authorList>
            <person name="Spang A."/>
            <person name="Saw J.H."/>
            <person name="Jorgensen S.L."/>
            <person name="Zaremba-Niedzwiedzka K."/>
            <person name="Martijn J."/>
            <person name="Lind A.E."/>
            <person name="van Eijk R."/>
            <person name="Schleper C."/>
            <person name="Guy L."/>
            <person name="Ettema T.J."/>
        </authorList>
    </citation>
    <scope>NUCLEOTIDE SEQUENCE</scope>
</reference>
<evidence type="ECO:0000256" key="1">
    <source>
        <dbReference type="SAM" id="MobiDB-lite"/>
    </source>
</evidence>
<gene>
    <name evidence="2" type="ORF">LCGC14_0531640</name>
</gene>